<feature type="domain" description="EF-hand" evidence="5">
    <location>
        <begin position="419"/>
        <end position="454"/>
    </location>
</feature>
<proteinExistence type="predicted"/>
<dbReference type="Pfam" id="PF01436">
    <property type="entry name" value="NHL"/>
    <property type="match status" value="1"/>
</dbReference>
<dbReference type="PANTHER" id="PTHR13833">
    <property type="match status" value="1"/>
</dbReference>
<dbReference type="PANTHER" id="PTHR13833:SF71">
    <property type="entry name" value="NHL DOMAIN-CONTAINING PROTEIN"/>
    <property type="match status" value="1"/>
</dbReference>
<dbReference type="SUPFAM" id="SSF47473">
    <property type="entry name" value="EF-hand"/>
    <property type="match status" value="1"/>
</dbReference>
<feature type="domain" description="EF-hand" evidence="5">
    <location>
        <begin position="455"/>
        <end position="490"/>
    </location>
</feature>
<feature type="compositionally biased region" description="Low complexity" evidence="4">
    <location>
        <begin position="577"/>
        <end position="588"/>
    </location>
</feature>
<dbReference type="InterPro" id="IPR011992">
    <property type="entry name" value="EF-hand-dom_pair"/>
</dbReference>
<dbReference type="InterPro" id="IPR011042">
    <property type="entry name" value="6-blade_b-propeller_TolB-like"/>
</dbReference>
<dbReference type="PROSITE" id="PS51125">
    <property type="entry name" value="NHL"/>
    <property type="match status" value="1"/>
</dbReference>
<dbReference type="CDD" id="cd00051">
    <property type="entry name" value="EFh"/>
    <property type="match status" value="1"/>
</dbReference>
<feature type="repeat" description="NHL" evidence="3">
    <location>
        <begin position="1"/>
        <end position="32"/>
    </location>
</feature>
<feature type="compositionally biased region" description="Basic and acidic residues" evidence="4">
    <location>
        <begin position="549"/>
        <end position="560"/>
    </location>
</feature>
<evidence type="ECO:0000256" key="4">
    <source>
        <dbReference type="SAM" id="MobiDB-lite"/>
    </source>
</evidence>
<evidence type="ECO:0000313" key="6">
    <source>
        <dbReference type="EMBL" id="CAE2316364.1"/>
    </source>
</evidence>
<dbReference type="PROSITE" id="PS50222">
    <property type="entry name" value="EF_HAND_2"/>
    <property type="match status" value="2"/>
</dbReference>
<dbReference type="Pfam" id="PF13499">
    <property type="entry name" value="EF-hand_7"/>
    <property type="match status" value="1"/>
</dbReference>
<feature type="region of interest" description="Disordered" evidence="4">
    <location>
        <begin position="492"/>
        <end position="600"/>
    </location>
</feature>
<dbReference type="SUPFAM" id="SSF101898">
    <property type="entry name" value="NHL repeat"/>
    <property type="match status" value="1"/>
</dbReference>
<dbReference type="AlphaFoldDB" id="A0A7S4NY08"/>
<organism evidence="6">
    <name type="scientific">Guillardia theta</name>
    <name type="common">Cryptophyte</name>
    <name type="synonym">Cryptomonas phi</name>
    <dbReference type="NCBI Taxonomy" id="55529"/>
    <lineage>
        <taxon>Eukaryota</taxon>
        <taxon>Cryptophyceae</taxon>
        <taxon>Pyrenomonadales</taxon>
        <taxon>Geminigeraceae</taxon>
        <taxon>Guillardia</taxon>
    </lineage>
</organism>
<evidence type="ECO:0000256" key="1">
    <source>
        <dbReference type="ARBA" id="ARBA00022737"/>
    </source>
</evidence>
<reference evidence="6" key="1">
    <citation type="submission" date="2021-01" db="EMBL/GenBank/DDBJ databases">
        <authorList>
            <person name="Corre E."/>
            <person name="Pelletier E."/>
            <person name="Niang G."/>
            <person name="Scheremetjew M."/>
            <person name="Finn R."/>
            <person name="Kale V."/>
            <person name="Holt S."/>
            <person name="Cochrane G."/>
            <person name="Meng A."/>
            <person name="Brown T."/>
            <person name="Cohen L."/>
        </authorList>
    </citation>
    <scope>NUCLEOTIDE SEQUENCE</scope>
    <source>
        <strain evidence="6">CCMP 2712</strain>
    </source>
</reference>
<feature type="compositionally biased region" description="Polar residues" evidence="4">
    <location>
        <begin position="590"/>
        <end position="600"/>
    </location>
</feature>
<evidence type="ECO:0000259" key="5">
    <source>
        <dbReference type="PROSITE" id="PS50222"/>
    </source>
</evidence>
<dbReference type="Gene3D" id="1.10.238.10">
    <property type="entry name" value="EF-hand"/>
    <property type="match status" value="1"/>
</dbReference>
<dbReference type="GO" id="GO:0005509">
    <property type="term" value="F:calcium ion binding"/>
    <property type="evidence" value="ECO:0007669"/>
    <property type="project" value="InterPro"/>
</dbReference>
<evidence type="ECO:0000256" key="3">
    <source>
        <dbReference type="PROSITE-ProRule" id="PRU00504"/>
    </source>
</evidence>
<accession>A0A7S4NY08</accession>
<keyword evidence="1" id="KW-0677">Repeat</keyword>
<dbReference type="InterPro" id="IPR001258">
    <property type="entry name" value="NHL_repeat"/>
</dbReference>
<dbReference type="PROSITE" id="PS00018">
    <property type="entry name" value="EF_HAND_1"/>
    <property type="match status" value="2"/>
</dbReference>
<gene>
    <name evidence="6" type="ORF">GTHE00462_LOCUS24459</name>
</gene>
<dbReference type="EMBL" id="HBKN01031476">
    <property type="protein sequence ID" value="CAE2316364.1"/>
    <property type="molecule type" value="Transcribed_RNA"/>
</dbReference>
<dbReference type="InterPro" id="IPR002048">
    <property type="entry name" value="EF_hand_dom"/>
</dbReference>
<sequence length="600" mass="65344">MLSCPEAVCLSGEGSIIVLDSAKSSVFKVSSSDKVEILAGIGMSGYSDGSTSQGSSKHDAPDHVPAAFSHPRGMSIDESGNIFVCDTGNHCIRGISVHGRITTMAGTAQSPGSADGPALSSSFNQPWCCVSGRFHEEDCLYICDSGNDSIRCLHADEGGAMVKTIVGSTSQQHNRNKLKFPWSIAYVDNLLYVGDKYNYRLVELSPEKGEILRSISDLWPSSLRFAPRGIAISDDGNMYLTDSWNCKVWRWKVDGTEALQEVAGSGIRSHRDGRGEFAQFLYPSGIAVESASSVVVCDTGNQCLRRCKMLRDDEVKEKMKKLVQSINTRNIRQAIITWAVASQTDSTTWQPFDVVLSLALGSIGSDSSECPLKVFEDRSPDLRAMVETIARVLQWRVVKSRSQAEFENSLEMSDEERRAKIVEAKQIFDTYDQDGGGSIDAQELKEALAAADVEMSEEEVASLLEEYDEDGSGTISFEEFCQMQGLSLTDTEREEFLPSSSDDATGVDSDHSELPDTAAQSRNRQEEIAPSEENSEKQGAEQKAAGSRKSSEQRVDENKSKKSVPAADQVKSAVADSSRTSKPSAASSDKLASQTQTRKK</sequence>
<name>A0A7S4NY08_GUITH</name>
<protein>
    <recommendedName>
        <fullName evidence="5">EF-hand domain-containing protein</fullName>
    </recommendedName>
</protein>
<evidence type="ECO:0000256" key="2">
    <source>
        <dbReference type="ARBA" id="ARBA00022837"/>
    </source>
</evidence>
<keyword evidence="2" id="KW-0106">Calcium</keyword>
<dbReference type="SMART" id="SM00054">
    <property type="entry name" value="EFh"/>
    <property type="match status" value="2"/>
</dbReference>
<dbReference type="InterPro" id="IPR018247">
    <property type="entry name" value="EF_Hand_1_Ca_BS"/>
</dbReference>
<dbReference type="Gene3D" id="2.120.10.30">
    <property type="entry name" value="TolB, C-terminal domain"/>
    <property type="match status" value="2"/>
</dbReference>